<protein>
    <submittedName>
        <fullName evidence="2">Uncharacterized protein</fullName>
    </submittedName>
</protein>
<keyword evidence="3" id="KW-1185">Reference proteome</keyword>
<keyword evidence="1" id="KW-1133">Transmembrane helix</keyword>
<dbReference type="EMBL" id="CZPZ01000003">
    <property type="protein sequence ID" value="CUS32887.1"/>
    <property type="molecule type" value="Genomic_DNA"/>
</dbReference>
<name>A0A0S4L5G6_9BACT</name>
<evidence type="ECO:0000256" key="1">
    <source>
        <dbReference type="SAM" id="Phobius"/>
    </source>
</evidence>
<dbReference type="RefSeq" id="WP_090894695.1">
    <property type="nucleotide sequence ID" value="NZ_CZPZ01000003.1"/>
</dbReference>
<reference evidence="3" key="1">
    <citation type="submission" date="2015-10" db="EMBL/GenBank/DDBJ databases">
        <authorList>
            <person name="Luecker S."/>
            <person name="Luecker S."/>
        </authorList>
    </citation>
    <scope>NUCLEOTIDE SEQUENCE [LARGE SCALE GENOMIC DNA]</scope>
</reference>
<gene>
    <name evidence="2" type="ORF">COMA2_110143</name>
</gene>
<sequence length="138" mass="16202">MNSATAFRFLILVIPVAWVILRLLPAEHPRYGHLQIAAQQAQNQPSHHETDTFMRHESLFKAHYQSHYATSGYDFNHYRLAYKYGFDLTLDPDNQKMDWKSIESQARQNWNEGIMGQWSQYHQAVFYGWEQGLKLNGG</sequence>
<proteinExistence type="predicted"/>
<dbReference type="OrthoDB" id="9797330at2"/>
<dbReference type="Proteomes" id="UP000198736">
    <property type="component" value="Unassembled WGS sequence"/>
</dbReference>
<organism evidence="2 3">
    <name type="scientific">Candidatus Nitrospira nitrificans</name>
    <dbReference type="NCBI Taxonomy" id="1742973"/>
    <lineage>
        <taxon>Bacteria</taxon>
        <taxon>Pseudomonadati</taxon>
        <taxon>Nitrospirota</taxon>
        <taxon>Nitrospiria</taxon>
        <taxon>Nitrospirales</taxon>
        <taxon>Nitrospiraceae</taxon>
        <taxon>Nitrospira</taxon>
    </lineage>
</organism>
<keyword evidence="1" id="KW-0472">Membrane</keyword>
<accession>A0A0S4L5G6</accession>
<dbReference type="AlphaFoldDB" id="A0A0S4L5G6"/>
<feature type="transmembrane region" description="Helical" evidence="1">
    <location>
        <begin position="6"/>
        <end position="24"/>
    </location>
</feature>
<evidence type="ECO:0000313" key="2">
    <source>
        <dbReference type="EMBL" id="CUS32887.1"/>
    </source>
</evidence>
<evidence type="ECO:0000313" key="3">
    <source>
        <dbReference type="Proteomes" id="UP000198736"/>
    </source>
</evidence>
<dbReference type="STRING" id="1742973.COMA2_110143"/>
<keyword evidence="1" id="KW-0812">Transmembrane</keyword>